<evidence type="ECO:0000256" key="4">
    <source>
        <dbReference type="SAM" id="MobiDB-lite"/>
    </source>
</evidence>
<feature type="compositionally biased region" description="Polar residues" evidence="4">
    <location>
        <begin position="732"/>
        <end position="749"/>
    </location>
</feature>
<feature type="region of interest" description="Disordered" evidence="4">
    <location>
        <begin position="3060"/>
        <end position="3089"/>
    </location>
</feature>
<feature type="compositionally biased region" description="Polar residues" evidence="4">
    <location>
        <begin position="2852"/>
        <end position="2870"/>
    </location>
</feature>
<feature type="compositionally biased region" description="Basic and acidic residues" evidence="4">
    <location>
        <begin position="2284"/>
        <end position="2299"/>
    </location>
</feature>
<dbReference type="InterPro" id="IPR013103">
    <property type="entry name" value="RVT_2"/>
</dbReference>
<dbReference type="PANTHER" id="PTHR42648">
    <property type="entry name" value="TRANSPOSASE, PUTATIVE-RELATED"/>
    <property type="match status" value="1"/>
</dbReference>
<feature type="compositionally biased region" description="Acidic residues" evidence="4">
    <location>
        <begin position="1963"/>
        <end position="1977"/>
    </location>
</feature>
<feature type="region of interest" description="Disordered" evidence="4">
    <location>
        <begin position="2284"/>
        <end position="2318"/>
    </location>
</feature>
<organism evidence="6 7">
    <name type="scientific">Tanacetum coccineum</name>
    <dbReference type="NCBI Taxonomy" id="301880"/>
    <lineage>
        <taxon>Eukaryota</taxon>
        <taxon>Viridiplantae</taxon>
        <taxon>Streptophyta</taxon>
        <taxon>Embryophyta</taxon>
        <taxon>Tracheophyta</taxon>
        <taxon>Spermatophyta</taxon>
        <taxon>Magnoliopsida</taxon>
        <taxon>eudicotyledons</taxon>
        <taxon>Gunneridae</taxon>
        <taxon>Pentapetalae</taxon>
        <taxon>asterids</taxon>
        <taxon>campanulids</taxon>
        <taxon>Asterales</taxon>
        <taxon>Asteraceae</taxon>
        <taxon>Asteroideae</taxon>
        <taxon>Anthemideae</taxon>
        <taxon>Anthemidinae</taxon>
        <taxon>Tanacetum</taxon>
    </lineage>
</organism>
<dbReference type="PANTHER" id="PTHR42648:SF18">
    <property type="entry name" value="RETROTRANSPOSON, UNCLASSIFIED-LIKE PROTEIN"/>
    <property type="match status" value="1"/>
</dbReference>
<dbReference type="Proteomes" id="UP001151760">
    <property type="component" value="Unassembled WGS sequence"/>
</dbReference>
<reference evidence="6" key="1">
    <citation type="journal article" date="2022" name="Int. J. Mol. Sci.">
        <title>Draft Genome of Tanacetum Coccineum: Genomic Comparison of Closely Related Tanacetum-Family Plants.</title>
        <authorList>
            <person name="Yamashiro T."/>
            <person name="Shiraishi A."/>
            <person name="Nakayama K."/>
            <person name="Satake H."/>
        </authorList>
    </citation>
    <scope>NUCLEOTIDE SEQUENCE</scope>
</reference>
<dbReference type="InterPro" id="IPR012337">
    <property type="entry name" value="RNaseH-like_sf"/>
</dbReference>
<feature type="compositionally biased region" description="Basic and acidic residues" evidence="4">
    <location>
        <begin position="1978"/>
        <end position="1996"/>
    </location>
</feature>
<gene>
    <name evidence="6" type="ORF">Tco_0874945</name>
</gene>
<feature type="region of interest" description="Disordered" evidence="4">
    <location>
        <begin position="1852"/>
        <end position="1934"/>
    </location>
</feature>
<evidence type="ECO:0000313" key="6">
    <source>
        <dbReference type="EMBL" id="GJT16239.1"/>
    </source>
</evidence>
<feature type="region of interest" description="Disordered" evidence="4">
    <location>
        <begin position="2834"/>
        <end position="2912"/>
    </location>
</feature>
<dbReference type="InterPro" id="IPR039537">
    <property type="entry name" value="Retrotran_Ty1/copia-like"/>
</dbReference>
<keyword evidence="2" id="KW-0378">Hydrolase</keyword>
<dbReference type="Gene3D" id="3.30.420.10">
    <property type="entry name" value="Ribonuclease H-like superfamily/Ribonuclease H"/>
    <property type="match status" value="1"/>
</dbReference>
<accession>A0ABQ5BTP7</accession>
<evidence type="ECO:0000256" key="1">
    <source>
        <dbReference type="ARBA" id="ARBA00022723"/>
    </source>
</evidence>
<feature type="compositionally biased region" description="Basic and acidic residues" evidence="4">
    <location>
        <begin position="1852"/>
        <end position="1872"/>
    </location>
</feature>
<feature type="compositionally biased region" description="Polar residues" evidence="4">
    <location>
        <begin position="2307"/>
        <end position="2318"/>
    </location>
</feature>
<dbReference type="PROSITE" id="PS50994">
    <property type="entry name" value="INTEGRASE"/>
    <property type="match status" value="1"/>
</dbReference>
<keyword evidence="3" id="KW-0175">Coiled coil</keyword>
<feature type="compositionally biased region" description="Polar residues" evidence="4">
    <location>
        <begin position="3061"/>
        <end position="3079"/>
    </location>
</feature>
<feature type="compositionally biased region" description="Polar residues" evidence="4">
    <location>
        <begin position="1921"/>
        <end position="1930"/>
    </location>
</feature>
<feature type="compositionally biased region" description="Basic residues" evidence="4">
    <location>
        <begin position="781"/>
        <end position="791"/>
    </location>
</feature>
<dbReference type="CDD" id="cd09272">
    <property type="entry name" value="RNase_HI_RT_Ty1"/>
    <property type="match status" value="1"/>
</dbReference>
<proteinExistence type="predicted"/>
<sequence length="3124" mass="351973">MGWVVFSDAVLESRDTVLIIVVTASRCICDTVSATIEKFLSHVGVGLQSCPFLLQMSPSHVRIELYIQVKEHGRIILNSVENGPIVWPTVEHEDGTVRLKTYEELSDKVMLQADCDLKANNIVLQGLPPDVYSLFNHHKVAKDIWDRVKLLIQGTSLSKQKRKCKLYEEFDKFSHVKGETLHQYYLRFAQLINDIDIIQMTMQPVQIIPQPPQPEFPQIDPGLAVPTFLPGDDPIAYMNKAIQFLSSVFTPRYPSTNNQLRSSSNLRNHATVQDGKVTVQQVQGRQGVADGQVAQTITHNAAFQTKDLDAYDSNYDDIFSAKAVLMANLSSFDSNVLSEIVNESLTAELERYKERVKILEQRFNVDLSSHEKFIDSQMDDMIRMRNTKFAAFETEVDILKRALSKHVKEKESLLTTLNDEEETLILAEESRLKMVEKLNDPIMKKEKINITPINYSELNNLSEDFGKCFVPQKELSTEQMFLLQSSNKNSEEPSTSNTLVKIEVPSELTKLKAKDIVKGKLKETIHLLRENVNPAKVKQDIDEIETINIELEHSVAKLLSENEKLYKEKKHLKNNYKELYDSIKPTRVHEKEQCASLIANLNSKSMENADLKAQIKEKVFANASLKNELRKLKGKIVIGIVVSKPHATTIAPGMFKLDLESLAPKVLKNKDAHLDYIKHSREHADTLQEIVKSARALSPLDSNLESAFRSADPVTSSSNTQKQVDSHKPKDSNQALLHSTGVIGSTGASGSKPIGNTKNNRISKSSSSNKTNKVEDQSRSVKSRKNKKNRVTKTECNSYVMQSMLNANSKSVCAICNECLFDANHDKYVLDYVHDVNVLSKSKPAKRKNKKQIWKPTGKVYTKIGYKWKPTGRTFTIVANKCPLTRFTSTKVVPLKETTTKSVLTPIQGIIVYSKRPKAPKFVGSGSKSKIIESSISSTLDPTQYGGSTISNVPSSSLIDCRLSKLFCGIWTPDAPSIDRKPLLAHQFHRPISWVYYVKGLRHNLFFIGQFCDSDLEVVFHKHTCFVRNPKGVDQLTGSRETNLYTLSIGDMMKSSPICLLSKASKTKSWLWHRRLSHLNFGTSNQLAKQGLVRGLPKLKFEKDHLCSACSLGKSKKQSHKPKSEDTNQEKLYLLHMDLCDLISKDEALEFIIKFLKMIQVRLNATIRNIRTDNGTKFVNQTLCSYYKDVGISHETSVARTLQQNGAVERQNRTLVEVARTMLIYAKAPLFIVASLVPVVAALVPADSTGSPSSTLVDQDAPSLIAYLDNNSYFGIPIPEPSSKESSSQVVIPNNVHSVNYPPKHISKWTKDHSIDNVIGDPSRPIEAMQEKLNEFERLEVWELIPHPNHVMIITLKWIYKVKLDELGGVLKNKGRLVASGCCQKEGMDFEESFDPVVRLEAIRIFIAFVAHMNMIVYQMDVKTVFLNGTLREEVYVSQPDGFVDPENINHVYKLKKALYGLKQAPWAWYDLLLSFLLSQKFSKGTVDLILFIRRESKDILLSPRGIFLNQSKFALESLKKYGMETCDLVDTSMVEKSKLDKDPQRKAVDPNREMIGTLMYLISSMWYSKDSCIVLTAFADANHAGCQDTRRSTSRSMQLLGDTLVRWSSKKQKCTAISSTEAEYIALYLYTAITKMTLLYVVTTSNIPDPSILTSDTISSKSKCKMGWLNCISSEQNFSWQISLPRHWDENDLTFLSTKHFWYTIKKVSGTNSYEFLLANKKCLVDAEVFRKILDICPRVQGVDFAEVPDDETTLTFLLDLGYKGLLHKHPSILPIPKTMLTEEIKQSESYQMFIKYFTDQIPPKKSKGSKRVIKKKVSISADDNIIPEPDISLELGKSIRLIEAAEEEATRQVHATHERIMNESDPEPAKRRSSAIAFRDTSSVSKNKSHDPSQKLKGTKGSGERTGVSPGVPDESTVVPATSSQGTGTKLGVLDEEKVTSEVNVILDWGSKQENKYSKEGDDENIEWVDTDEDKENVQDDNKETDDELVHADEQVNDDEDEEMTNDEDADTGNGDEEITDTAKVDAEKTEVVKDDIKKPELPPTSSSLSVSLGFEIPHIQSPSVLTIPVSVISKPLIVTPILETPSVAPVITTLLPPPSVSAILPVLLQSTILIPTLPIITEAPSVTTILDPLHVVIQRVFVLEKDVQELKEADNTITVCASLKSEIPLVNAFLGSNLGDALQKVLQKHTEELIQKYPRQVNYKEMIEESVQANIINENALDKTPLPLAQSSSQASSSFKAAESLSEYDLKTILFDKMDKNRSYLITTHLYKMSQPANDEFSQHLNDDEASNHEDASDIGAAPKQQQQNGNSKKIISTGKDGVIRLLPLVTAAEIQAVEKERKAKNILLMAIPKEHMRRFHGVDDAKEIWEAIRTRFGAHGAEVLTEDANHKFLRSLPPAWSNLAMTMRTKPDVDTLSIDDLYNNLRVFEQEIQGALKTSSSAQNVAFVSQSKSSTNKVKSGFTGAYSTCTPSTSSTNIPEKEALAGFADEVIYSLFAKQSEDWDLLHEDLEQINDLNIEEMDINWKIAMIAIRMKKFYKKTRRKVRVDGKTPIGFDKKKLECFNYHNTGHFARECTTKGTHDGKKKRDSFYQHQEAGKQEKNQMGLLTMDDGIVNWGEHTEDEETNHALMAISSSSEVSLCSKTCIDSYNTLKTLCDKQMNRLGDQEAQILSYSQAVKKLEAQLVTFQKHQLSLNEKLTFQSNEIYKKDEKLKKYRRIGMKAVKEKEQLQKTLDSWKDSSKNLWRLINSGMSSNSKVGLGYEIQSNNEVLSYEEEMNFSVFNCSEEDSVGKPLYSRFIKTNDFKGVPHPLSGDYTPTPQEEIDESLYVYGKKGPQEPEPSVSDDRSSEYSTCQSNDSAGSIGTSSEHSVDPESEISRVPPEVYVSTPITTNEKGVSASKSKEVEPSCVSHIKTPRQPIKDQATPKVNRKNWNAMMERELGEGYSFIKKKYFVCSSLSHLIKDCDYYEKKMAREAEVKKQRVCNTGNMMAKPVWTNTNRINHANQFVPRPVQLNTGRPNINSVRTNINTGRTNINSVRPRVNTVNTNVNTVRFRQPVPTRTSNSFSPKRPQVNQFNQRRHFSKSHSSVRRPFAKTALFNKLDLLRFIFPRDLSIVRIFRVI</sequence>
<protein>
    <submittedName>
        <fullName evidence="6">Retrovirus-related pol polyprotein from transposon TNT 1-94</fullName>
    </submittedName>
</protein>
<evidence type="ECO:0000256" key="2">
    <source>
        <dbReference type="ARBA" id="ARBA00022801"/>
    </source>
</evidence>
<evidence type="ECO:0000259" key="5">
    <source>
        <dbReference type="PROSITE" id="PS50994"/>
    </source>
</evidence>
<feature type="region of interest" description="Disordered" evidence="4">
    <location>
        <begin position="708"/>
        <end position="792"/>
    </location>
</feature>
<dbReference type="SUPFAM" id="SSF53098">
    <property type="entry name" value="Ribonuclease H-like"/>
    <property type="match status" value="1"/>
</dbReference>
<reference evidence="6" key="2">
    <citation type="submission" date="2022-01" db="EMBL/GenBank/DDBJ databases">
        <authorList>
            <person name="Yamashiro T."/>
            <person name="Shiraishi A."/>
            <person name="Satake H."/>
            <person name="Nakayama K."/>
        </authorList>
    </citation>
    <scope>NUCLEOTIDE SEQUENCE</scope>
</reference>
<dbReference type="Pfam" id="PF13976">
    <property type="entry name" value="gag_pre-integrs"/>
    <property type="match status" value="1"/>
</dbReference>
<feature type="region of interest" description="Disordered" evidence="4">
    <location>
        <begin position="1957"/>
        <end position="2028"/>
    </location>
</feature>
<feature type="compositionally biased region" description="Polar residues" evidence="4">
    <location>
        <begin position="713"/>
        <end position="723"/>
    </location>
</feature>
<feature type="compositionally biased region" description="Basic residues" evidence="4">
    <location>
        <begin position="3080"/>
        <end position="3089"/>
    </location>
</feature>
<evidence type="ECO:0000256" key="3">
    <source>
        <dbReference type="SAM" id="Coils"/>
    </source>
</evidence>
<feature type="compositionally biased region" description="Low complexity" evidence="4">
    <location>
        <begin position="756"/>
        <end position="771"/>
    </location>
</feature>
<comment type="caution">
    <text evidence="6">The sequence shown here is derived from an EMBL/GenBank/DDBJ whole genome shotgun (WGS) entry which is preliminary data.</text>
</comment>
<keyword evidence="7" id="KW-1185">Reference proteome</keyword>
<dbReference type="EMBL" id="BQNB010013459">
    <property type="protein sequence ID" value="GJT16239.1"/>
    <property type="molecule type" value="Genomic_DNA"/>
</dbReference>
<dbReference type="InterPro" id="IPR036397">
    <property type="entry name" value="RNaseH_sf"/>
</dbReference>
<feature type="coiled-coil region" evidence="3">
    <location>
        <begin position="548"/>
        <end position="582"/>
    </location>
</feature>
<evidence type="ECO:0000313" key="7">
    <source>
        <dbReference type="Proteomes" id="UP001151760"/>
    </source>
</evidence>
<dbReference type="InterPro" id="IPR025724">
    <property type="entry name" value="GAG-pre-integrase_dom"/>
</dbReference>
<name>A0ABQ5BTP7_9ASTR</name>
<feature type="domain" description="Integrase catalytic" evidence="5">
    <location>
        <begin position="1143"/>
        <end position="1270"/>
    </location>
</feature>
<feature type="compositionally biased region" description="Acidic residues" evidence="4">
    <location>
        <begin position="1997"/>
        <end position="2022"/>
    </location>
</feature>
<dbReference type="InterPro" id="IPR001584">
    <property type="entry name" value="Integrase_cat-core"/>
</dbReference>
<keyword evidence="1" id="KW-0479">Metal-binding</keyword>
<dbReference type="Pfam" id="PF07727">
    <property type="entry name" value="RVT_2"/>
    <property type="match status" value="1"/>
</dbReference>